<organism evidence="3 4">
    <name type="scientific">Aromia moschata</name>
    <dbReference type="NCBI Taxonomy" id="1265417"/>
    <lineage>
        <taxon>Eukaryota</taxon>
        <taxon>Metazoa</taxon>
        <taxon>Ecdysozoa</taxon>
        <taxon>Arthropoda</taxon>
        <taxon>Hexapoda</taxon>
        <taxon>Insecta</taxon>
        <taxon>Pterygota</taxon>
        <taxon>Neoptera</taxon>
        <taxon>Endopterygota</taxon>
        <taxon>Coleoptera</taxon>
        <taxon>Polyphaga</taxon>
        <taxon>Cucujiformia</taxon>
        <taxon>Chrysomeloidea</taxon>
        <taxon>Cerambycidae</taxon>
        <taxon>Cerambycinae</taxon>
        <taxon>Callichromatini</taxon>
        <taxon>Aromia</taxon>
    </lineage>
</organism>
<proteinExistence type="predicted"/>
<dbReference type="Proteomes" id="UP001162162">
    <property type="component" value="Unassembled WGS sequence"/>
</dbReference>
<sequence length="432" mass="48238">MKKECVGHVEKRMGTRLRNANKTNKGLGGRGPGKLTIKMNSVVENSHSHETCLPEVVTLEQGSTAATLVKKIHILVALKEMEIIESNTSYKGHKSNRGKTSGMSLATRVHGPPGLRDNKTNNVFMISDPKNSPSNHLRFDSGRIRGKTSGMGLATRVPGPQVLSDLIREYHCDHLGTVMYEDINCAPVYEPNNTCPVKFECGDFSSHNETCVFRGRRYDVNEEVDEFITYENCYVACRCEHPESDTKYICAVLDCPEWLDPAIEEGCYRKYDLDKCCSTGTVCLTKEKVETCDFDGKIFHEGELYFPENTCTKCACQKGYNGTMEEPFCKRNLCSLQILHSDKLEKFCAPLYFHRDNGEALCCPNEWVCPAADEEIVTVNGNADANADLTCKFGSASLKLGEGFQKSVEFYGRERNVTCECVLPPLLTCKES</sequence>
<gene>
    <name evidence="3" type="ORF">NQ318_017028</name>
</gene>
<dbReference type="InterPro" id="IPR001007">
    <property type="entry name" value="VWF_dom"/>
</dbReference>
<evidence type="ECO:0000259" key="2">
    <source>
        <dbReference type="PROSITE" id="PS50184"/>
    </source>
</evidence>
<evidence type="ECO:0000256" key="1">
    <source>
        <dbReference type="SAM" id="MobiDB-lite"/>
    </source>
</evidence>
<feature type="domain" description="VWFC" evidence="2">
    <location>
        <begin position="290"/>
        <end position="370"/>
    </location>
</feature>
<keyword evidence="4" id="KW-1185">Reference proteome</keyword>
<accession>A0AAV8XDJ3</accession>
<evidence type="ECO:0000313" key="4">
    <source>
        <dbReference type="Proteomes" id="UP001162162"/>
    </source>
</evidence>
<evidence type="ECO:0000313" key="3">
    <source>
        <dbReference type="EMBL" id="KAJ8936562.1"/>
    </source>
</evidence>
<comment type="caution">
    <text evidence="3">The sequence shown here is derived from an EMBL/GenBank/DDBJ whole genome shotgun (WGS) entry which is preliminary data.</text>
</comment>
<dbReference type="PROSITE" id="PS50184">
    <property type="entry name" value="VWFC_2"/>
    <property type="match status" value="1"/>
</dbReference>
<dbReference type="EMBL" id="JAPWTK010000736">
    <property type="protein sequence ID" value="KAJ8936562.1"/>
    <property type="molecule type" value="Genomic_DNA"/>
</dbReference>
<name>A0AAV8XDJ3_9CUCU</name>
<protein>
    <recommendedName>
        <fullName evidence="2">VWFC domain-containing protein</fullName>
    </recommendedName>
</protein>
<feature type="region of interest" description="Disordered" evidence="1">
    <location>
        <begin position="90"/>
        <end position="118"/>
    </location>
</feature>
<reference evidence="3" key="1">
    <citation type="journal article" date="2023" name="Insect Mol. Biol.">
        <title>Genome sequencing provides insights into the evolution of gene families encoding plant cell wall-degrading enzymes in longhorned beetles.</title>
        <authorList>
            <person name="Shin N.R."/>
            <person name="Okamura Y."/>
            <person name="Kirsch R."/>
            <person name="Pauchet Y."/>
        </authorList>
    </citation>
    <scope>NUCLEOTIDE SEQUENCE</scope>
    <source>
        <strain evidence="3">AMC_N1</strain>
    </source>
</reference>
<dbReference type="AlphaFoldDB" id="A0AAV8XDJ3"/>